<dbReference type="Proteomes" id="UP000050411">
    <property type="component" value="Unassembled WGS sequence"/>
</dbReference>
<protein>
    <submittedName>
        <fullName evidence="1">Uncharacterized protein</fullName>
    </submittedName>
</protein>
<evidence type="ECO:0000313" key="2">
    <source>
        <dbReference type="Proteomes" id="UP000050411"/>
    </source>
</evidence>
<name>A0A0P9PNJ0_9PSED</name>
<gene>
    <name evidence="1" type="ORF">ALO92_02940</name>
</gene>
<dbReference type="PATRIC" id="fig|200452.3.peg.3521"/>
<evidence type="ECO:0000313" key="1">
    <source>
        <dbReference type="EMBL" id="KPW86404.1"/>
    </source>
</evidence>
<accession>A0A0P9PNJ0</accession>
<reference evidence="1 2" key="1">
    <citation type="submission" date="2015-09" db="EMBL/GenBank/DDBJ databases">
        <title>Genome announcement of multiple Pseudomonas syringae strains.</title>
        <authorList>
            <person name="Thakur S."/>
            <person name="Wang P.W."/>
            <person name="Gong Y."/>
            <person name="Weir B.S."/>
            <person name="Guttman D.S."/>
        </authorList>
    </citation>
    <scope>NUCLEOTIDE SEQUENCE [LARGE SCALE GENOMIC DNA]</scope>
    <source>
        <strain evidence="1 2">ICMP19117</strain>
    </source>
</reference>
<sequence>MNPFLNVSVARYLTNCLVNGGMMTHDIDVIKEIDPESSILFLGSGFSLGASNIANSTPPNGRGLRRHFIEQLNLPADTDYDLQVLSEEFAEHDSGKLRDELYRIFRLTELTAGQTAVLNEPWRRIYSTNYDDAVELHRLKNKVPPNAYDVSEPVPNKLPHGAVVHLHGSIRLITSDNVMKSLVLGEGSYVNQHVVRSRWYDQFQRDLAFASTLYIVGYSLADYHIAGLLMANPKLAERTIFIQGPTVDETFLRRTAQYGRTMFVGTDGFAEILAQAPRSVAPSLDNLRSFRSLSPVRDKKAVARPTATEVFDLLVYGDFDPSRLARSQPSEEYAVARADSVRAAADGVESKASLVVDGRLGNGKSIFLHLLAFELSSRGWTCLQLQLGHPDLQREVAALAEVDRLVVFVDQYSAAQDSLRGLREALPRAKLVVEVRTGTFEVRFHEFVNLLPQPFDRVSLNGLTRSEMAAFGLLCESAGLRAPDLDHRGDLRDLLLDLFENAAVRDRVKEALAPLFENRDTRRILTMTMLIAMHQGSVGASFVRNVVGADPFMALKPLEDLSHEIFETSADGFRARSSIFSSFVIAAFIAPEEIADAVVEVTLAAAQRRSERPYRILMSNMMAYSSLRRTLRGKGDLDTVIASIYERLRYDERVNGEPLFWLQYAIAMAEKPRLDAADEFIATAYRKAEELPGFQTYQIDTQAFRIALMRALQQNSGQAIFNIDAVLSGIERIDAMLGDGSRRSYAVKVLEHVQPFVAARLGDLENGERTALQFWLLKVEKSLSLLPDDFKATSGSEVVRKSVEAAANMFIDQR</sequence>
<dbReference type="EMBL" id="LJQB01000026">
    <property type="protein sequence ID" value="KPW86404.1"/>
    <property type="molecule type" value="Genomic_DNA"/>
</dbReference>
<dbReference type="Pfam" id="PF13289">
    <property type="entry name" value="SIR2_2"/>
    <property type="match status" value="1"/>
</dbReference>
<organism evidence="1 2">
    <name type="scientific">Pseudomonas congelans</name>
    <dbReference type="NCBI Taxonomy" id="200452"/>
    <lineage>
        <taxon>Bacteria</taxon>
        <taxon>Pseudomonadati</taxon>
        <taxon>Pseudomonadota</taxon>
        <taxon>Gammaproteobacteria</taxon>
        <taxon>Pseudomonadales</taxon>
        <taxon>Pseudomonadaceae</taxon>
        <taxon>Pseudomonas</taxon>
    </lineage>
</organism>
<dbReference type="AlphaFoldDB" id="A0A0P9PNJ0"/>
<comment type="caution">
    <text evidence="1">The sequence shown here is derived from an EMBL/GenBank/DDBJ whole genome shotgun (WGS) entry which is preliminary data.</text>
</comment>
<proteinExistence type="predicted"/>